<evidence type="ECO:0000313" key="2">
    <source>
        <dbReference type="EMBL" id="OIQ73083.1"/>
    </source>
</evidence>
<protein>
    <submittedName>
        <fullName evidence="2">Uncharacterized protein</fullName>
    </submittedName>
</protein>
<dbReference type="AlphaFoldDB" id="A0A1J5Q6K3"/>
<feature type="compositionally biased region" description="Basic and acidic residues" evidence="1">
    <location>
        <begin position="17"/>
        <end position="41"/>
    </location>
</feature>
<proteinExistence type="predicted"/>
<feature type="region of interest" description="Disordered" evidence="1">
    <location>
        <begin position="1"/>
        <end position="201"/>
    </location>
</feature>
<feature type="compositionally biased region" description="Basic and acidic residues" evidence="1">
    <location>
        <begin position="158"/>
        <end position="201"/>
    </location>
</feature>
<dbReference type="EMBL" id="MLJW01003009">
    <property type="protein sequence ID" value="OIQ73083.1"/>
    <property type="molecule type" value="Genomic_DNA"/>
</dbReference>
<feature type="compositionally biased region" description="Basic and acidic residues" evidence="1">
    <location>
        <begin position="65"/>
        <end position="90"/>
    </location>
</feature>
<accession>A0A1J5Q6K3</accession>
<name>A0A1J5Q6K3_9ZZZZ</name>
<comment type="caution">
    <text evidence="2">The sequence shown here is derived from an EMBL/GenBank/DDBJ whole genome shotgun (WGS) entry which is preliminary data.</text>
</comment>
<sequence>MIDQQRLHHAVAISPDFRPDHRQQADEQSHQPHAQRQEVDQRLVAPACGVEQPEKGGSEQPGNDADQHGVEQVGESHHRNDMRQVERTGGEQRLGGEFADHRGNQDGSDFTQREPTQNDFSNEQGAGNRRVVGTGEAGGRAAGDDEAAMRGVGAADASEQRRHQRGELDHRALAADGDAAAHADQRRQRAGEVGAERQDAVAHPHRLHVFRAARPLDPAMSGPHDQPAQRGAGCGNEHPRPRRQPGGCGHQMLLLGVDAHQGVHGLAESLDRDRADQPDECADQGHGHHGIEVLPEQAQPALQCGGHGTNSLS</sequence>
<reference evidence="2" key="1">
    <citation type="submission" date="2016-10" db="EMBL/GenBank/DDBJ databases">
        <title>Sequence of Gallionella enrichment culture.</title>
        <authorList>
            <person name="Poehlein A."/>
            <person name="Muehling M."/>
            <person name="Daniel R."/>
        </authorList>
    </citation>
    <scope>NUCLEOTIDE SEQUENCE</scope>
</reference>
<feature type="compositionally biased region" description="Basic and acidic residues" evidence="1">
    <location>
        <begin position="269"/>
        <end position="291"/>
    </location>
</feature>
<gene>
    <name evidence="2" type="ORF">GALL_452850</name>
</gene>
<feature type="compositionally biased region" description="Polar residues" evidence="1">
    <location>
        <begin position="105"/>
        <end position="125"/>
    </location>
</feature>
<feature type="region of interest" description="Disordered" evidence="1">
    <location>
        <begin position="220"/>
        <end position="248"/>
    </location>
</feature>
<feature type="region of interest" description="Disordered" evidence="1">
    <location>
        <begin position="269"/>
        <end position="313"/>
    </location>
</feature>
<organism evidence="2">
    <name type="scientific">mine drainage metagenome</name>
    <dbReference type="NCBI Taxonomy" id="410659"/>
    <lineage>
        <taxon>unclassified sequences</taxon>
        <taxon>metagenomes</taxon>
        <taxon>ecological metagenomes</taxon>
    </lineage>
</organism>
<evidence type="ECO:0000256" key="1">
    <source>
        <dbReference type="SAM" id="MobiDB-lite"/>
    </source>
</evidence>